<name>A0A4V2YGC8_9ACTN</name>
<evidence type="ECO:0008006" key="3">
    <source>
        <dbReference type="Google" id="ProtNLM"/>
    </source>
</evidence>
<keyword evidence="2" id="KW-1185">Reference proteome</keyword>
<dbReference type="Proteomes" id="UP000295172">
    <property type="component" value="Unassembled WGS sequence"/>
</dbReference>
<organism evidence="1 2">
    <name type="scientific">Kribbella turkmenica</name>
    <dbReference type="NCBI Taxonomy" id="2530375"/>
    <lineage>
        <taxon>Bacteria</taxon>
        <taxon>Bacillati</taxon>
        <taxon>Actinomycetota</taxon>
        <taxon>Actinomycetes</taxon>
        <taxon>Propionibacteriales</taxon>
        <taxon>Kribbellaceae</taxon>
        <taxon>Kribbella</taxon>
    </lineage>
</organism>
<sequence length="61" mass="7012">MSNDRGLPEYNYETASEAERWAYDQGRDDALNPQDMDLEDVKHALEVCVEAISRIIREGQP</sequence>
<evidence type="ECO:0000313" key="1">
    <source>
        <dbReference type="EMBL" id="TDD26547.1"/>
    </source>
</evidence>
<accession>A0A4V2YGC8</accession>
<proteinExistence type="predicted"/>
<protein>
    <recommendedName>
        <fullName evidence="3">HEPN domain-containing protein</fullName>
    </recommendedName>
</protein>
<dbReference type="EMBL" id="SMKR01000046">
    <property type="protein sequence ID" value="TDD26547.1"/>
    <property type="molecule type" value="Genomic_DNA"/>
</dbReference>
<reference evidence="1 2" key="1">
    <citation type="submission" date="2019-02" db="EMBL/GenBank/DDBJ databases">
        <title>Draft genome sequences of novel Actinobacteria.</title>
        <authorList>
            <person name="Sahin N."/>
            <person name="Ay H."/>
            <person name="Saygin H."/>
        </authorList>
    </citation>
    <scope>NUCLEOTIDE SEQUENCE [LARGE SCALE GENOMIC DNA]</scope>
    <source>
        <strain evidence="1 2">16K104</strain>
    </source>
</reference>
<dbReference type="AlphaFoldDB" id="A0A4V2YGC8"/>
<comment type="caution">
    <text evidence="1">The sequence shown here is derived from an EMBL/GenBank/DDBJ whole genome shotgun (WGS) entry which is preliminary data.</text>
</comment>
<gene>
    <name evidence="1" type="ORF">E1218_13105</name>
</gene>
<dbReference type="OrthoDB" id="9955215at2"/>
<evidence type="ECO:0000313" key="2">
    <source>
        <dbReference type="Proteomes" id="UP000295172"/>
    </source>
</evidence>
<dbReference type="RefSeq" id="WP_132319739.1">
    <property type="nucleotide sequence ID" value="NZ_SMKR01000046.1"/>
</dbReference>